<gene>
    <name evidence="1" type="ORF">TTHERM_01028790</name>
</gene>
<dbReference type="RefSeq" id="XP_001015141.3">
    <property type="nucleotide sequence ID" value="XM_001015141.4"/>
</dbReference>
<dbReference type="KEGG" id="tet:TTHERM_01028790"/>
<dbReference type="GeneID" id="7824988"/>
<dbReference type="EMBL" id="GG662710">
    <property type="protein sequence ID" value="EAR94896.3"/>
    <property type="molecule type" value="Genomic_DNA"/>
</dbReference>
<organism evidence="1 2">
    <name type="scientific">Tetrahymena thermophila (strain SB210)</name>
    <dbReference type="NCBI Taxonomy" id="312017"/>
    <lineage>
        <taxon>Eukaryota</taxon>
        <taxon>Sar</taxon>
        <taxon>Alveolata</taxon>
        <taxon>Ciliophora</taxon>
        <taxon>Intramacronucleata</taxon>
        <taxon>Oligohymenophorea</taxon>
        <taxon>Hymenostomatida</taxon>
        <taxon>Tetrahymenina</taxon>
        <taxon>Tetrahymenidae</taxon>
        <taxon>Tetrahymena</taxon>
    </lineage>
</organism>
<reference evidence="2" key="1">
    <citation type="journal article" date="2006" name="PLoS Biol.">
        <title>Macronuclear genome sequence of the ciliate Tetrahymena thermophila, a model eukaryote.</title>
        <authorList>
            <person name="Eisen J.A."/>
            <person name="Coyne R.S."/>
            <person name="Wu M."/>
            <person name="Wu D."/>
            <person name="Thiagarajan M."/>
            <person name="Wortman J.R."/>
            <person name="Badger J.H."/>
            <person name="Ren Q."/>
            <person name="Amedeo P."/>
            <person name="Jones K.M."/>
            <person name="Tallon L.J."/>
            <person name="Delcher A.L."/>
            <person name="Salzberg S.L."/>
            <person name="Silva J.C."/>
            <person name="Haas B.J."/>
            <person name="Majoros W.H."/>
            <person name="Farzad M."/>
            <person name="Carlton J.M."/>
            <person name="Smith R.K. Jr."/>
            <person name="Garg J."/>
            <person name="Pearlman R.E."/>
            <person name="Karrer K.M."/>
            <person name="Sun L."/>
            <person name="Manning G."/>
            <person name="Elde N.C."/>
            <person name="Turkewitz A.P."/>
            <person name="Asai D.J."/>
            <person name="Wilkes D.E."/>
            <person name="Wang Y."/>
            <person name="Cai H."/>
            <person name="Collins K."/>
            <person name="Stewart B.A."/>
            <person name="Lee S.R."/>
            <person name="Wilamowska K."/>
            <person name="Weinberg Z."/>
            <person name="Ruzzo W.L."/>
            <person name="Wloga D."/>
            <person name="Gaertig J."/>
            <person name="Frankel J."/>
            <person name="Tsao C.-C."/>
            <person name="Gorovsky M.A."/>
            <person name="Keeling P.J."/>
            <person name="Waller R.F."/>
            <person name="Patron N.J."/>
            <person name="Cherry J.M."/>
            <person name="Stover N.A."/>
            <person name="Krieger C.J."/>
            <person name="del Toro C."/>
            <person name="Ryder H.F."/>
            <person name="Williamson S.C."/>
            <person name="Barbeau R.A."/>
            <person name="Hamilton E.P."/>
            <person name="Orias E."/>
        </authorList>
    </citation>
    <scope>NUCLEOTIDE SEQUENCE [LARGE SCALE GENOMIC DNA]</scope>
    <source>
        <strain evidence="2">SB210</strain>
    </source>
</reference>
<sequence>MQIISQETFFNAENQGQQFLDSQFSMIQCINDWRIKIFQTFNLNIDNYIPCLQLDIQLIKSQLLLSENSGKINFILGQISVMDILRMNFKSCQKRLKQFLQENQGNISYNLACDLVKNSQTLKEYFNYEQSIQSCDTSNQVSQYSQQNFSENQTTFEEQLDGLNSNNANGQTVQQASNAIDFNDNEIQIDFDFDNNSSQHSQELFDDFLEADNEQQNQENQYFCNNNNNYQQCGKENMIDNNNNNADAFNQHFILLQ</sequence>
<dbReference type="HOGENOM" id="CLU_1083704_0_0_1"/>
<evidence type="ECO:0000313" key="2">
    <source>
        <dbReference type="Proteomes" id="UP000009168"/>
    </source>
</evidence>
<proteinExistence type="predicted"/>
<name>Q23EG1_TETTS</name>
<dbReference type="Proteomes" id="UP000009168">
    <property type="component" value="Unassembled WGS sequence"/>
</dbReference>
<dbReference type="AlphaFoldDB" id="Q23EG1"/>
<protein>
    <submittedName>
        <fullName evidence="1">Uncharacterized protein</fullName>
    </submittedName>
</protein>
<evidence type="ECO:0000313" key="1">
    <source>
        <dbReference type="EMBL" id="EAR94896.3"/>
    </source>
</evidence>
<dbReference type="InParanoid" id="Q23EG1"/>
<accession>Q23EG1</accession>
<keyword evidence="2" id="KW-1185">Reference proteome</keyword>